<feature type="signal peptide" evidence="5">
    <location>
        <begin position="1"/>
        <end position="22"/>
    </location>
</feature>
<reference evidence="7 8" key="1">
    <citation type="submission" date="2016-09" db="EMBL/GenBank/DDBJ databases">
        <authorList>
            <person name="Capua I."/>
            <person name="De Benedictis P."/>
            <person name="Joannis T."/>
            <person name="Lombin L.H."/>
            <person name="Cattoli G."/>
        </authorList>
    </citation>
    <scope>NUCLEOTIDE SEQUENCE [LARGE SCALE GENOMIC DNA]</scope>
    <source>
        <strain evidence="7 8">ANC 4671</strain>
    </source>
</reference>
<feature type="chain" id="PRO_5043144572" evidence="5">
    <location>
        <begin position="23"/>
        <end position="593"/>
    </location>
</feature>
<dbReference type="InterPro" id="IPR008265">
    <property type="entry name" value="Lipase_GDSL_AS"/>
</dbReference>
<dbReference type="OrthoDB" id="5292073at2"/>
<accession>A0A1E7R309</accession>
<dbReference type="SUPFAM" id="SSF103515">
    <property type="entry name" value="Autotransporter"/>
    <property type="match status" value="1"/>
</dbReference>
<keyword evidence="3" id="KW-0378">Hydrolase</keyword>
<dbReference type="InterPro" id="IPR051058">
    <property type="entry name" value="GDSL_Est/Lipase"/>
</dbReference>
<feature type="active site" evidence="4">
    <location>
        <position position="261"/>
    </location>
</feature>
<evidence type="ECO:0000256" key="4">
    <source>
        <dbReference type="PIRSR" id="PIRSR037375-1"/>
    </source>
</evidence>
<evidence type="ECO:0000313" key="8">
    <source>
        <dbReference type="Proteomes" id="UP000185895"/>
    </source>
</evidence>
<feature type="domain" description="Autotransporter" evidence="6">
    <location>
        <begin position="313"/>
        <end position="593"/>
    </location>
</feature>
<dbReference type="SMART" id="SM00869">
    <property type="entry name" value="Autotransporter"/>
    <property type="match status" value="1"/>
</dbReference>
<evidence type="ECO:0000256" key="3">
    <source>
        <dbReference type="ARBA" id="ARBA00022801"/>
    </source>
</evidence>
<evidence type="ECO:0000256" key="5">
    <source>
        <dbReference type="SAM" id="SignalP"/>
    </source>
</evidence>
<dbReference type="CDD" id="cd01847">
    <property type="entry name" value="Triacylglycerol_lipase_like"/>
    <property type="match status" value="1"/>
</dbReference>
<dbReference type="PROSITE" id="PS51208">
    <property type="entry name" value="AUTOTRANSPORTER"/>
    <property type="match status" value="1"/>
</dbReference>
<dbReference type="PIRSF" id="PIRSF037375">
    <property type="entry name" value="Autotrns_EstA"/>
    <property type="match status" value="1"/>
</dbReference>
<dbReference type="PANTHER" id="PTHR45648:SF22">
    <property type="entry name" value="GDSL LIPASE_ACYLHYDROLASE FAMILY PROTEIN (AFU_ORTHOLOGUE AFUA_4G14700)"/>
    <property type="match status" value="1"/>
</dbReference>
<dbReference type="Proteomes" id="UP000185895">
    <property type="component" value="Unassembled WGS sequence"/>
</dbReference>
<dbReference type="PROSITE" id="PS01098">
    <property type="entry name" value="LIPASE_GDSL_SER"/>
    <property type="match status" value="1"/>
</dbReference>
<dbReference type="NCBIfam" id="TIGR01414">
    <property type="entry name" value="autotrans_barl"/>
    <property type="match status" value="1"/>
</dbReference>
<dbReference type="InterPro" id="IPR036514">
    <property type="entry name" value="SGNH_hydro_sf"/>
</dbReference>
<dbReference type="GO" id="GO:0006629">
    <property type="term" value="P:lipid metabolic process"/>
    <property type="evidence" value="ECO:0007669"/>
    <property type="project" value="InterPro"/>
</dbReference>
<dbReference type="PANTHER" id="PTHR45648">
    <property type="entry name" value="GDSL LIPASE/ACYLHYDROLASE FAMILY PROTEIN (AFU_ORTHOLOGUE AFUA_4G14700)"/>
    <property type="match status" value="1"/>
</dbReference>
<gene>
    <name evidence="7" type="ORF">BJI46_04480</name>
</gene>
<dbReference type="Gene3D" id="2.40.128.130">
    <property type="entry name" value="Autotransporter beta-domain"/>
    <property type="match status" value="1"/>
</dbReference>
<dbReference type="Gene3D" id="3.40.50.1110">
    <property type="entry name" value="SGNH hydrolase"/>
    <property type="match status" value="1"/>
</dbReference>
<protein>
    <submittedName>
        <fullName evidence="7">Autotransporter outer membrane beta-barrel domain-containing protein</fullName>
    </submittedName>
</protein>
<dbReference type="Pfam" id="PF00657">
    <property type="entry name" value="Lipase_GDSL"/>
    <property type="match status" value="1"/>
</dbReference>
<evidence type="ECO:0000259" key="6">
    <source>
        <dbReference type="PROSITE" id="PS51208"/>
    </source>
</evidence>
<dbReference type="EMBL" id="MKKK01000045">
    <property type="protein sequence ID" value="OEY93705.1"/>
    <property type="molecule type" value="Genomic_DNA"/>
</dbReference>
<feature type="active site" description="Nucleophile" evidence="4">
    <location>
        <position position="34"/>
    </location>
</feature>
<dbReference type="InterPro" id="IPR001087">
    <property type="entry name" value="GDSL"/>
</dbReference>
<evidence type="ECO:0000256" key="2">
    <source>
        <dbReference type="ARBA" id="ARBA00022729"/>
    </source>
</evidence>
<name>A0A1E7R309_9GAMM</name>
<organism evidence="7 8">
    <name type="scientific">Acinetobacter qingfengensis</name>
    <dbReference type="NCBI Taxonomy" id="1262585"/>
    <lineage>
        <taxon>Bacteria</taxon>
        <taxon>Pseudomonadati</taxon>
        <taxon>Pseudomonadota</taxon>
        <taxon>Gammaproteobacteria</taxon>
        <taxon>Moraxellales</taxon>
        <taxon>Moraxellaceae</taxon>
        <taxon>Acinetobacter</taxon>
    </lineage>
</organism>
<dbReference type="InterPro" id="IPR036709">
    <property type="entry name" value="Autotransporte_beta_dom_sf"/>
</dbReference>
<dbReference type="GO" id="GO:0019867">
    <property type="term" value="C:outer membrane"/>
    <property type="evidence" value="ECO:0007669"/>
    <property type="project" value="InterPro"/>
</dbReference>
<feature type="active site" evidence="4">
    <location>
        <position position="264"/>
    </location>
</feature>
<comment type="caution">
    <text evidence="7">The sequence shown here is derived from an EMBL/GenBank/DDBJ whole genome shotgun (WGS) entry which is preliminary data.</text>
</comment>
<sequence>MIMKKQLIGLCVAGLMAVQANATEFNDVVIFGDSLSDGGQYGSRFTTNPGKTTAELVAEGVGIETIPSTQGGSNYAYGGATVADFSNGIPTLQQQLAIYLNANNGVADANTLYQVWGGANDIFAYATSYASGSISATQLQTGLVTSASTELALLTTLKDAGASYVVVYNMPDIGLTPSYVNTASSATATALATLYNSTLNSGLNTLSDQGLNIIPVNVYGLLQEIAANPTQYGFSNVTDMACSSGSSLGCTDDGTGYLFADGVHPTAYTHQILSKVVLSTLNAPKQISLLTEAPLALTQAHYRAIKNEMLNDMNGAQTRAFVNLDYNHQKIDSNKTSPGLSANQVNLSLGFDGRLSENLSLGMGLNIGQQRGDFASSLGEYALNDYGAIIYALYHQSNAYLGGFFNAGRLSYNDIKRNIQIGDYRRTEKGDVEGTHVGGGLDGGWWFNYQDIKTGPFAHLEWQSIKLDRYQENSSDSTAMWFDDLTRDSFVTTLGWRIQGNYKLNGISLQPVGEIAWNHESKDDATTVKAGLNSMNGYFKLTGYQPDTNWGSATLGVNAQLKENLSSWLMLNSTFAHDSKQDFGVNAGLKVKF</sequence>
<keyword evidence="8" id="KW-1185">Reference proteome</keyword>
<dbReference type="InterPro" id="IPR017186">
    <property type="entry name" value="Lipase_autotranspt_EstA"/>
</dbReference>
<dbReference type="SUPFAM" id="SSF52266">
    <property type="entry name" value="SGNH hydrolase"/>
    <property type="match status" value="1"/>
</dbReference>
<evidence type="ECO:0000313" key="7">
    <source>
        <dbReference type="EMBL" id="OEY93705.1"/>
    </source>
</evidence>
<comment type="similarity">
    <text evidence="1">Belongs to the 'GDSL' lipolytic enzyme family.</text>
</comment>
<dbReference type="InterPro" id="IPR006315">
    <property type="entry name" value="OM_autotransptr_brl_dom"/>
</dbReference>
<evidence type="ECO:0000256" key="1">
    <source>
        <dbReference type="ARBA" id="ARBA00008668"/>
    </source>
</evidence>
<keyword evidence="2 5" id="KW-0732">Signal</keyword>
<proteinExistence type="inferred from homology"/>
<dbReference type="Pfam" id="PF03797">
    <property type="entry name" value="Autotransporter"/>
    <property type="match status" value="1"/>
</dbReference>
<dbReference type="GO" id="GO:0016298">
    <property type="term" value="F:lipase activity"/>
    <property type="evidence" value="ECO:0007669"/>
    <property type="project" value="InterPro"/>
</dbReference>
<dbReference type="InterPro" id="IPR005546">
    <property type="entry name" value="Autotransporte_beta"/>
</dbReference>
<dbReference type="AlphaFoldDB" id="A0A1E7R309"/>
<dbReference type="STRING" id="1262585.BJI46_04480"/>